<dbReference type="AlphaFoldDB" id="A0A067MC46"/>
<accession>A0A067MC46</accession>
<dbReference type="InParanoid" id="A0A067MC46"/>
<gene>
    <name evidence="1" type="ORF">BOTBODRAFT_419388</name>
</gene>
<sequence length="73" mass="8213">MAINFITTLDGFRDLMSPRLRSLQFDLQRSHTHASYFELPSEITPALIFPSLSLKCAPDRYFAPSEAASLLVP</sequence>
<proteinExistence type="predicted"/>
<evidence type="ECO:0000313" key="2">
    <source>
        <dbReference type="Proteomes" id="UP000027195"/>
    </source>
</evidence>
<name>A0A067MC46_BOTB1</name>
<dbReference type="EMBL" id="KL198051">
    <property type="protein sequence ID" value="KDQ12260.1"/>
    <property type="molecule type" value="Genomic_DNA"/>
</dbReference>
<organism evidence="1 2">
    <name type="scientific">Botryobasidium botryosum (strain FD-172 SS1)</name>
    <dbReference type="NCBI Taxonomy" id="930990"/>
    <lineage>
        <taxon>Eukaryota</taxon>
        <taxon>Fungi</taxon>
        <taxon>Dikarya</taxon>
        <taxon>Basidiomycota</taxon>
        <taxon>Agaricomycotina</taxon>
        <taxon>Agaricomycetes</taxon>
        <taxon>Cantharellales</taxon>
        <taxon>Botryobasidiaceae</taxon>
        <taxon>Botryobasidium</taxon>
    </lineage>
</organism>
<dbReference type="HOGENOM" id="CLU_2704508_0_0_1"/>
<reference evidence="2" key="1">
    <citation type="journal article" date="2014" name="Proc. Natl. Acad. Sci. U.S.A.">
        <title>Extensive sampling of basidiomycete genomes demonstrates inadequacy of the white-rot/brown-rot paradigm for wood decay fungi.</title>
        <authorList>
            <person name="Riley R."/>
            <person name="Salamov A.A."/>
            <person name="Brown D.W."/>
            <person name="Nagy L.G."/>
            <person name="Floudas D."/>
            <person name="Held B.W."/>
            <person name="Levasseur A."/>
            <person name="Lombard V."/>
            <person name="Morin E."/>
            <person name="Otillar R."/>
            <person name="Lindquist E.A."/>
            <person name="Sun H."/>
            <person name="LaButti K.M."/>
            <person name="Schmutz J."/>
            <person name="Jabbour D."/>
            <person name="Luo H."/>
            <person name="Baker S.E."/>
            <person name="Pisabarro A.G."/>
            <person name="Walton J.D."/>
            <person name="Blanchette R.A."/>
            <person name="Henrissat B."/>
            <person name="Martin F."/>
            <person name="Cullen D."/>
            <person name="Hibbett D.S."/>
            <person name="Grigoriev I.V."/>
        </authorList>
    </citation>
    <scope>NUCLEOTIDE SEQUENCE [LARGE SCALE GENOMIC DNA]</scope>
    <source>
        <strain evidence="2">FD-172 SS1</strain>
    </source>
</reference>
<dbReference type="Proteomes" id="UP000027195">
    <property type="component" value="Unassembled WGS sequence"/>
</dbReference>
<keyword evidence="2" id="KW-1185">Reference proteome</keyword>
<protein>
    <submittedName>
        <fullName evidence="1">Uncharacterized protein</fullName>
    </submittedName>
</protein>
<evidence type="ECO:0000313" key="1">
    <source>
        <dbReference type="EMBL" id="KDQ12260.1"/>
    </source>
</evidence>